<keyword evidence="3" id="KW-0175">Coiled coil</keyword>
<keyword evidence="10" id="KW-1185">Reference proteome</keyword>
<dbReference type="GO" id="GO:0042254">
    <property type="term" value="P:ribosome biogenesis"/>
    <property type="evidence" value="ECO:0007669"/>
    <property type="project" value="UniProtKB-KW"/>
</dbReference>
<dbReference type="GO" id="GO:0005730">
    <property type="term" value="C:nucleolus"/>
    <property type="evidence" value="ECO:0007669"/>
    <property type="project" value="UniProtKB-SubCell"/>
</dbReference>
<comment type="subcellular location">
    <subcellularLocation>
        <location evidence="1 5">Nucleus</location>
        <location evidence="1 5">Nucleolus</location>
    </subcellularLocation>
</comment>
<proteinExistence type="inferred from homology"/>
<gene>
    <name evidence="9" type="ORF">UA08_06636</name>
</gene>
<dbReference type="InterPro" id="IPR011501">
    <property type="entry name" value="Noc3_N"/>
</dbReference>
<dbReference type="Pfam" id="PF03914">
    <property type="entry name" value="CBF"/>
    <property type="match status" value="1"/>
</dbReference>
<dbReference type="PANTHER" id="PTHR14428:SF5">
    <property type="entry name" value="NUCLEOLAR COMPLEX PROTEIN 3 HOMOLOG"/>
    <property type="match status" value="1"/>
</dbReference>
<feature type="compositionally biased region" description="Basic residues" evidence="6">
    <location>
        <begin position="372"/>
        <end position="384"/>
    </location>
</feature>
<dbReference type="OrthoDB" id="10263597at2759"/>
<feature type="compositionally biased region" description="Low complexity" evidence="6">
    <location>
        <begin position="20"/>
        <end position="33"/>
    </location>
</feature>
<evidence type="ECO:0000256" key="2">
    <source>
        <dbReference type="ARBA" id="ARBA00007797"/>
    </source>
</evidence>
<dbReference type="InterPro" id="IPR016903">
    <property type="entry name" value="Nucleolar_cplx-assoc_3"/>
</dbReference>
<evidence type="ECO:0000259" key="7">
    <source>
        <dbReference type="Pfam" id="PF03914"/>
    </source>
</evidence>
<feature type="domain" description="Nucleolar complex-associated protein 3 N-terminal" evidence="8">
    <location>
        <begin position="134"/>
        <end position="228"/>
    </location>
</feature>
<evidence type="ECO:0000256" key="3">
    <source>
        <dbReference type="ARBA" id="ARBA00023054"/>
    </source>
</evidence>
<feature type="region of interest" description="Disordered" evidence="6">
    <location>
        <begin position="354"/>
        <end position="384"/>
    </location>
</feature>
<feature type="region of interest" description="Disordered" evidence="6">
    <location>
        <begin position="1"/>
        <end position="125"/>
    </location>
</feature>
<reference evidence="9 10" key="1">
    <citation type="submission" date="2015-06" db="EMBL/GenBank/DDBJ databases">
        <title>Talaromyces atroroseus IBT 11181 draft genome.</title>
        <authorList>
            <person name="Rasmussen K.B."/>
            <person name="Rasmussen S."/>
            <person name="Petersen B."/>
            <person name="Sicheritz-Ponten T."/>
            <person name="Mortensen U.H."/>
            <person name="Thrane U."/>
        </authorList>
    </citation>
    <scope>NUCLEOTIDE SEQUENCE [LARGE SCALE GENOMIC DNA]</scope>
    <source>
        <strain evidence="9 10">IBT 11181</strain>
    </source>
</reference>
<evidence type="ECO:0000259" key="8">
    <source>
        <dbReference type="Pfam" id="PF07540"/>
    </source>
</evidence>
<protein>
    <recommendedName>
        <fullName evidence="5">Nucleolar complex-associated protein 3</fullName>
    </recommendedName>
</protein>
<evidence type="ECO:0000256" key="6">
    <source>
        <dbReference type="SAM" id="MobiDB-lite"/>
    </source>
</evidence>
<dbReference type="GeneID" id="31006391"/>
<feature type="region of interest" description="Disordered" evidence="6">
    <location>
        <begin position="563"/>
        <end position="590"/>
    </location>
</feature>
<dbReference type="Proteomes" id="UP000214365">
    <property type="component" value="Unassembled WGS sequence"/>
</dbReference>
<organism evidence="9 10">
    <name type="scientific">Talaromyces atroroseus</name>
    <dbReference type="NCBI Taxonomy" id="1441469"/>
    <lineage>
        <taxon>Eukaryota</taxon>
        <taxon>Fungi</taxon>
        <taxon>Dikarya</taxon>
        <taxon>Ascomycota</taxon>
        <taxon>Pezizomycotina</taxon>
        <taxon>Eurotiomycetes</taxon>
        <taxon>Eurotiomycetidae</taxon>
        <taxon>Eurotiales</taxon>
        <taxon>Trichocomaceae</taxon>
        <taxon>Talaromyces</taxon>
        <taxon>Talaromyces sect. Trachyspermi</taxon>
    </lineage>
</organism>
<dbReference type="Pfam" id="PF07540">
    <property type="entry name" value="NOC3p"/>
    <property type="match status" value="1"/>
</dbReference>
<dbReference type="PIRSF" id="PIRSF028977">
    <property type="entry name" value="Nucleolar_complex_p3"/>
    <property type="match status" value="1"/>
</dbReference>
<dbReference type="RefSeq" id="XP_020118019.1">
    <property type="nucleotide sequence ID" value="XM_020268935.1"/>
</dbReference>
<sequence length="719" mass="81036">MGIARETKRRRLSPSDDENASAAPKSKTSSSSTVQKQFFSRAAEWDLEQDYERRPRKGKNKKDREKTRLPIKTAEGVVHVDEPEDAAAASESDSFLDTDSEDDKAEGDRNAGAEEEEEQAEAAPKIPLKLQIIQAKEEMARIATLINEDPEEHIGLFKRLAELVDKAPTHVAIKKLALATQAAVFRDVIPGYRIRPIGDEVNKNEKLSKEVRQLRGYEQSLLSSYKHYVQQLTSLSRGSSRGGNEDNAANSIRTVAINCACNMLLAVPHFNFRTELLKILVNRLSKRRVDANFIKSRETMEEIFAKDDDGIVSLEATSLLSKMMKAKNFNVHESCLNTFLHLRLLAEFSSKGSRDRIDRRDDDDDDDSSFQGKRKRKNKKEFRTKKERKLLKDRKAVEKDMREADALVSHEAREKNQAETLKLVFGTYFRILKLRTNTKLMGAVLEGLAKYAHLINQDFFGDLLEALKELITQLEVEDVAEGDEKDSDDQENDAADGDDELIISRQSTRQILLCTITAFALLEGQDASKAASSLHLDLSFFVTHLYRALFPLSINTDIEYNPEKSLRLPDPGTSNHDNNNNNNDQHKRKNKVNFQTPMVLLLRCLQSTLLTRTHGIAPPIRLAGFTKRLMTTSLQLPEKSSIALLALLSKVAKQHARKIAPLWNTDERKGDGVFNPVAADVEKSNVFAGTVWEGELLRLHYCPEVREAAVGIDKLIASM</sequence>
<feature type="domain" description="CCAAT-binding factor" evidence="7">
    <location>
        <begin position="512"/>
        <end position="709"/>
    </location>
</feature>
<dbReference type="AlphaFoldDB" id="A0A225AKY0"/>
<evidence type="ECO:0000256" key="1">
    <source>
        <dbReference type="ARBA" id="ARBA00004604"/>
    </source>
</evidence>
<evidence type="ECO:0000256" key="5">
    <source>
        <dbReference type="PIRNR" id="PIRNR028977"/>
    </source>
</evidence>
<evidence type="ECO:0000256" key="4">
    <source>
        <dbReference type="ARBA" id="ARBA00023242"/>
    </source>
</evidence>
<dbReference type="GO" id="GO:0003682">
    <property type="term" value="F:chromatin binding"/>
    <property type="evidence" value="ECO:0007669"/>
    <property type="project" value="TreeGrafter"/>
</dbReference>
<dbReference type="PANTHER" id="PTHR14428">
    <property type="entry name" value="NUCLEOLAR COMPLEX PROTEIN 3"/>
    <property type="match status" value="1"/>
</dbReference>
<keyword evidence="4" id="KW-0539">Nucleus</keyword>
<keyword evidence="5" id="KW-0690">Ribosome biogenesis</keyword>
<dbReference type="STRING" id="1441469.A0A225AKY0"/>
<comment type="caution">
    <text evidence="9">The sequence shown here is derived from an EMBL/GenBank/DDBJ whole genome shotgun (WGS) entry which is preliminary data.</text>
</comment>
<comment type="similarity">
    <text evidence="2 5">Belongs to the CBF/MAK21 family.</text>
</comment>
<dbReference type="GO" id="GO:0006270">
    <property type="term" value="P:DNA replication initiation"/>
    <property type="evidence" value="ECO:0007669"/>
    <property type="project" value="TreeGrafter"/>
</dbReference>
<name>A0A225AKY0_TALAT</name>
<dbReference type="EMBL" id="LFMY01000010">
    <property type="protein sequence ID" value="OKL57898.1"/>
    <property type="molecule type" value="Genomic_DNA"/>
</dbReference>
<feature type="compositionally biased region" description="Acidic residues" evidence="6">
    <location>
        <begin position="94"/>
        <end position="105"/>
    </location>
</feature>
<feature type="region of interest" description="Disordered" evidence="6">
    <location>
        <begin position="478"/>
        <end position="500"/>
    </location>
</feature>
<dbReference type="InterPro" id="IPR005612">
    <property type="entry name" value="CCAAT-binding_factor"/>
</dbReference>
<evidence type="ECO:0000313" key="10">
    <source>
        <dbReference type="Proteomes" id="UP000214365"/>
    </source>
</evidence>
<accession>A0A225AKY0</accession>
<comment type="function">
    <text evidence="5">Required for synthesis of 60S ribosomal subunits and the transport of pre-ribosomes from the nucleoplasm to the cytoplasm.</text>
</comment>
<evidence type="ECO:0000313" key="9">
    <source>
        <dbReference type="EMBL" id="OKL57898.1"/>
    </source>
</evidence>